<evidence type="ECO:0000256" key="1">
    <source>
        <dbReference type="ARBA" id="ARBA00005142"/>
    </source>
</evidence>
<keyword evidence="8" id="KW-1185">Reference proteome</keyword>
<comment type="pathway">
    <text evidence="1 5">Pyrimidine metabolism; dUMP biosynthesis; dUMP from dCTP (dUTP route): step 2/2.</text>
</comment>
<dbReference type="InterPro" id="IPR033704">
    <property type="entry name" value="dUTPase_trimeric"/>
</dbReference>
<evidence type="ECO:0000256" key="2">
    <source>
        <dbReference type="ARBA" id="ARBA00006581"/>
    </source>
</evidence>
<dbReference type="InterPro" id="IPR029054">
    <property type="entry name" value="dUTPase-like"/>
</dbReference>
<dbReference type="InterPro" id="IPR008181">
    <property type="entry name" value="dUTPase"/>
</dbReference>
<dbReference type="Proteomes" id="UP000298663">
    <property type="component" value="Unassembled WGS sequence"/>
</dbReference>
<keyword evidence="5" id="KW-0479">Metal-binding</keyword>
<gene>
    <name evidence="7" type="ORF">L596_024637</name>
</gene>
<dbReference type="CDD" id="cd07557">
    <property type="entry name" value="trimeric_dUTPase"/>
    <property type="match status" value="2"/>
</dbReference>
<reference evidence="7 8" key="2">
    <citation type="journal article" date="2019" name="G3 (Bethesda)">
        <title>Hybrid Assembly of the Genome of the Entomopathogenic Nematode Steinernema carpocapsae Identifies the X-Chromosome.</title>
        <authorList>
            <person name="Serra L."/>
            <person name="Macchietto M."/>
            <person name="Macias-Munoz A."/>
            <person name="McGill C.J."/>
            <person name="Rodriguez I.M."/>
            <person name="Rodriguez B."/>
            <person name="Murad R."/>
            <person name="Mortazavi A."/>
        </authorList>
    </citation>
    <scope>NUCLEOTIDE SEQUENCE [LARGE SCALE GENOMIC DNA]</scope>
    <source>
        <strain evidence="7 8">ALL</strain>
    </source>
</reference>
<organism evidence="7 8">
    <name type="scientific">Steinernema carpocapsae</name>
    <name type="common">Entomopathogenic nematode</name>
    <dbReference type="NCBI Taxonomy" id="34508"/>
    <lineage>
        <taxon>Eukaryota</taxon>
        <taxon>Metazoa</taxon>
        <taxon>Ecdysozoa</taxon>
        <taxon>Nematoda</taxon>
        <taxon>Chromadorea</taxon>
        <taxon>Rhabditida</taxon>
        <taxon>Tylenchina</taxon>
        <taxon>Panagrolaimomorpha</taxon>
        <taxon>Strongyloidoidea</taxon>
        <taxon>Steinernematidae</taxon>
        <taxon>Steinernema</taxon>
    </lineage>
</organism>
<evidence type="ECO:0000256" key="3">
    <source>
        <dbReference type="ARBA" id="ARBA00022801"/>
    </source>
</evidence>
<dbReference type="Pfam" id="PF00692">
    <property type="entry name" value="dUTPase"/>
    <property type="match status" value="1"/>
</dbReference>
<dbReference type="GO" id="GO:0046081">
    <property type="term" value="P:dUTP catabolic process"/>
    <property type="evidence" value="ECO:0007669"/>
    <property type="project" value="UniProtKB-UniRule"/>
</dbReference>
<dbReference type="GO" id="GO:0000287">
    <property type="term" value="F:magnesium ion binding"/>
    <property type="evidence" value="ECO:0007669"/>
    <property type="project" value="UniProtKB-UniRule"/>
</dbReference>
<comment type="cofactor">
    <cofactor evidence="5">
        <name>Mg(2+)</name>
        <dbReference type="ChEBI" id="CHEBI:18420"/>
    </cofactor>
</comment>
<comment type="catalytic activity">
    <reaction evidence="5">
        <text>dUTP + H2O = dUMP + diphosphate + H(+)</text>
        <dbReference type="Rhea" id="RHEA:10248"/>
        <dbReference type="ChEBI" id="CHEBI:15377"/>
        <dbReference type="ChEBI" id="CHEBI:15378"/>
        <dbReference type="ChEBI" id="CHEBI:33019"/>
        <dbReference type="ChEBI" id="CHEBI:61555"/>
        <dbReference type="ChEBI" id="CHEBI:246422"/>
        <dbReference type="EC" id="3.6.1.23"/>
    </reaction>
</comment>
<dbReference type="PANTHER" id="PTHR11241">
    <property type="entry name" value="DEOXYURIDINE 5'-TRIPHOSPHATE NUCLEOTIDOHYDROLASE"/>
    <property type="match status" value="1"/>
</dbReference>
<evidence type="ECO:0000256" key="5">
    <source>
        <dbReference type="RuleBase" id="RU367024"/>
    </source>
</evidence>
<keyword evidence="3 5" id="KW-0378">Hydrolase</keyword>
<dbReference type="OrthoDB" id="419889at2759"/>
<reference evidence="7 8" key="1">
    <citation type="journal article" date="2015" name="Genome Biol.">
        <title>Comparative genomics of Steinernema reveals deeply conserved gene regulatory networks.</title>
        <authorList>
            <person name="Dillman A.R."/>
            <person name="Macchietto M."/>
            <person name="Porter C.F."/>
            <person name="Rogers A."/>
            <person name="Williams B."/>
            <person name="Antoshechkin I."/>
            <person name="Lee M.M."/>
            <person name="Goodwin Z."/>
            <person name="Lu X."/>
            <person name="Lewis E.E."/>
            <person name="Goodrich-Blair H."/>
            <person name="Stock S.P."/>
            <person name="Adams B.J."/>
            <person name="Sternberg P.W."/>
            <person name="Mortazavi A."/>
        </authorList>
    </citation>
    <scope>NUCLEOTIDE SEQUENCE [LARGE SCALE GENOMIC DNA]</scope>
    <source>
        <strain evidence="7 8">ALL</strain>
    </source>
</reference>
<evidence type="ECO:0000313" key="7">
    <source>
        <dbReference type="EMBL" id="TKR64040.1"/>
    </source>
</evidence>
<dbReference type="InterPro" id="IPR036157">
    <property type="entry name" value="dUTPase-like_sf"/>
</dbReference>
<proteinExistence type="inferred from homology"/>
<comment type="caution">
    <text evidence="7">The sequence shown here is derived from an EMBL/GenBank/DDBJ whole genome shotgun (WGS) entry which is preliminary data.</text>
</comment>
<evidence type="ECO:0000256" key="4">
    <source>
        <dbReference type="ARBA" id="ARBA00023080"/>
    </source>
</evidence>
<dbReference type="UniPathway" id="UPA00610">
    <property type="reaction ID" value="UER00666"/>
</dbReference>
<comment type="similarity">
    <text evidence="2 5">Belongs to the dUTPase family.</text>
</comment>
<evidence type="ECO:0000259" key="6">
    <source>
        <dbReference type="Pfam" id="PF00692"/>
    </source>
</evidence>
<dbReference type="GO" id="GO:0006226">
    <property type="term" value="P:dUMP biosynthetic process"/>
    <property type="evidence" value="ECO:0007669"/>
    <property type="project" value="UniProtKB-UniRule"/>
</dbReference>
<dbReference type="AlphaFoldDB" id="A0A4U5M5B9"/>
<protein>
    <recommendedName>
        <fullName evidence="5">Deoxyuridine 5'-triphosphate nucleotidohydrolase</fullName>
        <shortName evidence="5">dUTPase</shortName>
        <ecNumber evidence="5">3.6.1.23</ecNumber>
    </recommendedName>
    <alternativeName>
        <fullName evidence="5">dUTP pyrophosphatase</fullName>
    </alternativeName>
</protein>
<dbReference type="STRING" id="34508.A0A4U5M5B9"/>
<evidence type="ECO:0000313" key="8">
    <source>
        <dbReference type="Proteomes" id="UP000298663"/>
    </source>
</evidence>
<dbReference type="GO" id="GO:0004170">
    <property type="term" value="F:dUTP diphosphatase activity"/>
    <property type="evidence" value="ECO:0007669"/>
    <property type="project" value="UniProtKB-UniRule"/>
</dbReference>
<name>A0A4U5M5B9_STECR</name>
<sequence length="293" mass="32205">MLGRAVVRSARFVHTSSNGITIKCAKDPIAKLPKLYNYLHAFLYASQPYQMPSREKVLISTGLRIQIPKNHYGRIEATEQQALNRIQVGAGVVDSDYRGIVKVLLFNHGPEDREICTQEPIGRISFPEICVPEQLEFENEASETVTPRRGSPEAAGLDLTNSERITVPAEGFRVVKTGLSATLPEGCFGRIAPRSGLASKHSIHVGSEIYFGGKPAIEVILHNYGHDDFEVNPGDRIAQLVLHSLSWFGDGDAFKLISAPEACSIEPEGNLTVYSHLNYVKLRNPSNSTSIPI</sequence>
<keyword evidence="5" id="KW-0460">Magnesium</keyword>
<dbReference type="Gene3D" id="2.70.40.10">
    <property type="match status" value="2"/>
</dbReference>
<keyword evidence="4 5" id="KW-0546">Nucleotide metabolism</keyword>
<dbReference type="EC" id="3.6.1.23" evidence="5"/>
<dbReference type="PANTHER" id="PTHR11241:SF0">
    <property type="entry name" value="DEOXYURIDINE 5'-TRIPHOSPHATE NUCLEOTIDOHYDROLASE"/>
    <property type="match status" value="1"/>
</dbReference>
<comment type="function">
    <text evidence="5">Involved in nucleotide metabolism via production of dUMP, the immediate precursor of thymidine nucleotides, and decreases the intracellular concentration of dUTP so that uracil cannot be incorporated into DNA.</text>
</comment>
<accession>A0A4U5M5B9</accession>
<dbReference type="EMBL" id="AZBU02000009">
    <property type="protein sequence ID" value="TKR64040.1"/>
    <property type="molecule type" value="Genomic_DNA"/>
</dbReference>
<dbReference type="SUPFAM" id="SSF51283">
    <property type="entry name" value="dUTPase-like"/>
    <property type="match status" value="2"/>
</dbReference>
<feature type="domain" description="dUTPase-like" evidence="6">
    <location>
        <begin position="146"/>
        <end position="243"/>
    </location>
</feature>